<comment type="similarity">
    <text evidence="3">Belongs to the peptidase C13 family.</text>
</comment>
<dbReference type="GO" id="GO:0008270">
    <property type="term" value="F:zinc ion binding"/>
    <property type="evidence" value="ECO:0007669"/>
    <property type="project" value="UniProtKB-KW"/>
</dbReference>
<feature type="active site" description="Nucleophile" evidence="14">
    <location>
        <position position="1708"/>
    </location>
</feature>
<dbReference type="Pfam" id="PF00069">
    <property type="entry name" value="Pkinase"/>
    <property type="match status" value="1"/>
</dbReference>
<keyword evidence="10" id="KW-0378">Hydrolase</keyword>
<keyword evidence="7" id="KW-0732">Signal</keyword>
<dbReference type="FunFam" id="3.30.200.20:FF:000162">
    <property type="entry name" value="Adenine nucleotide alpha hydrolase-like domain kinase"/>
    <property type="match status" value="1"/>
</dbReference>
<keyword evidence="6" id="KW-0808">Transferase</keyword>
<dbReference type="GO" id="GO:0061630">
    <property type="term" value="F:ubiquitin protein ligase activity"/>
    <property type="evidence" value="ECO:0007669"/>
    <property type="project" value="UniProtKB-EC"/>
</dbReference>
<dbReference type="Pfam" id="PF14223">
    <property type="entry name" value="Retrotran_gag_2"/>
    <property type="match status" value="1"/>
</dbReference>
<reference evidence="20 21" key="1">
    <citation type="submission" date="2019-09" db="EMBL/GenBank/DDBJ databases">
        <title>A chromosome-level genome assembly of the Chinese tupelo Nyssa sinensis.</title>
        <authorList>
            <person name="Yang X."/>
            <person name="Kang M."/>
            <person name="Yang Y."/>
            <person name="Xiong H."/>
            <person name="Wang M."/>
            <person name="Zhang Z."/>
            <person name="Wang Z."/>
            <person name="Wu H."/>
            <person name="Ma T."/>
            <person name="Liu J."/>
            <person name="Xi Z."/>
        </authorList>
    </citation>
    <scope>NUCLEOTIDE SEQUENCE [LARGE SCALE GENOMIC DNA]</scope>
    <source>
        <strain evidence="20">J267</strain>
        <tissue evidence="20">Leaf</tissue>
    </source>
</reference>
<feature type="region of interest" description="Disordered" evidence="17">
    <location>
        <begin position="893"/>
        <end position="919"/>
    </location>
</feature>
<dbReference type="PANTHER" id="PTHR45647:SF76">
    <property type="entry name" value="PROTEIN KINASE DOMAIN-CONTAINING PROTEIN"/>
    <property type="match status" value="1"/>
</dbReference>
<dbReference type="GO" id="GO:0004672">
    <property type="term" value="F:protein kinase activity"/>
    <property type="evidence" value="ECO:0007669"/>
    <property type="project" value="InterPro"/>
</dbReference>
<evidence type="ECO:0000259" key="19">
    <source>
        <dbReference type="PROSITE" id="PS50158"/>
    </source>
</evidence>
<evidence type="ECO:0000256" key="17">
    <source>
        <dbReference type="SAM" id="MobiDB-lite"/>
    </source>
</evidence>
<feature type="domain" description="CCHC-type" evidence="19">
    <location>
        <begin position="940"/>
        <end position="954"/>
    </location>
</feature>
<keyword evidence="8" id="KW-0547">Nucleotide-binding</keyword>
<feature type="domain" description="Protein kinase" evidence="18">
    <location>
        <begin position="404"/>
        <end position="667"/>
    </location>
</feature>
<dbReference type="GO" id="GO:0004197">
    <property type="term" value="F:cysteine-type endopeptidase activity"/>
    <property type="evidence" value="ECO:0007669"/>
    <property type="project" value="InterPro"/>
</dbReference>
<evidence type="ECO:0000313" key="20">
    <source>
        <dbReference type="EMBL" id="KAA8541518.1"/>
    </source>
</evidence>
<dbReference type="Pfam" id="PF25597">
    <property type="entry name" value="SH3_retrovirus"/>
    <property type="match status" value="1"/>
</dbReference>
<feature type="compositionally biased region" description="Polar residues" evidence="17">
    <location>
        <begin position="910"/>
        <end position="919"/>
    </location>
</feature>
<evidence type="ECO:0000256" key="14">
    <source>
        <dbReference type="PIRSR" id="PIRSR019663-1"/>
    </source>
</evidence>
<dbReference type="Gene3D" id="3.40.50.1460">
    <property type="match status" value="1"/>
</dbReference>
<dbReference type="EC" id="2.3.2.27" evidence="4"/>
<keyword evidence="15" id="KW-0479">Metal-binding</keyword>
<dbReference type="InterPro" id="IPR011009">
    <property type="entry name" value="Kinase-like_dom_sf"/>
</dbReference>
<dbReference type="Gene3D" id="1.10.510.10">
    <property type="entry name" value="Transferase(Phosphotransferase) domain 1"/>
    <property type="match status" value="1"/>
</dbReference>
<dbReference type="PIRSF" id="PIRSF019663">
    <property type="entry name" value="Legumain"/>
    <property type="match status" value="1"/>
</dbReference>
<dbReference type="PRINTS" id="PR00776">
    <property type="entry name" value="HEMOGLOBNASE"/>
</dbReference>
<dbReference type="SUPFAM" id="SSF56112">
    <property type="entry name" value="Protein kinase-like (PK-like)"/>
    <property type="match status" value="1"/>
</dbReference>
<evidence type="ECO:0000256" key="4">
    <source>
        <dbReference type="ARBA" id="ARBA00012483"/>
    </source>
</evidence>
<evidence type="ECO:0000256" key="3">
    <source>
        <dbReference type="ARBA" id="ARBA00009941"/>
    </source>
</evidence>
<dbReference type="GO" id="GO:0051603">
    <property type="term" value="P:proteolysis involved in protein catabolic process"/>
    <property type="evidence" value="ECO:0007669"/>
    <property type="project" value="InterPro"/>
</dbReference>
<keyword evidence="13 16" id="KW-0175">Coiled coil</keyword>
<dbReference type="InterPro" id="IPR057670">
    <property type="entry name" value="SH3_retrovirus"/>
</dbReference>
<evidence type="ECO:0000256" key="6">
    <source>
        <dbReference type="ARBA" id="ARBA00022679"/>
    </source>
</evidence>
<keyword evidence="15" id="KW-0862">Zinc</keyword>
<dbReference type="PANTHER" id="PTHR45647">
    <property type="entry name" value="OS02G0152300 PROTEIN"/>
    <property type="match status" value="1"/>
</dbReference>
<feature type="coiled-coil region" evidence="16">
    <location>
        <begin position="316"/>
        <end position="376"/>
    </location>
</feature>
<keyword evidence="5" id="KW-0645">Protease</keyword>
<feature type="compositionally biased region" description="Polar residues" evidence="17">
    <location>
        <begin position="1220"/>
        <end position="1232"/>
    </location>
</feature>
<dbReference type="CDD" id="cd14066">
    <property type="entry name" value="STKc_IRAK"/>
    <property type="match status" value="1"/>
</dbReference>
<keyword evidence="15" id="KW-0863">Zinc-finger</keyword>
<evidence type="ECO:0000256" key="13">
    <source>
        <dbReference type="ARBA" id="ARBA00023054"/>
    </source>
</evidence>
<dbReference type="Pfam" id="PF01650">
    <property type="entry name" value="Peptidase_C13"/>
    <property type="match status" value="1"/>
</dbReference>
<feature type="region of interest" description="Disordered" evidence="17">
    <location>
        <begin position="1459"/>
        <end position="1486"/>
    </location>
</feature>
<keyword evidence="11" id="KW-0788">Thiol protease</keyword>
<evidence type="ECO:0000259" key="18">
    <source>
        <dbReference type="PROSITE" id="PS50011"/>
    </source>
</evidence>
<evidence type="ECO:0000256" key="5">
    <source>
        <dbReference type="ARBA" id="ARBA00022670"/>
    </source>
</evidence>
<proteinExistence type="inferred from homology"/>
<evidence type="ECO:0000313" key="21">
    <source>
        <dbReference type="Proteomes" id="UP000325577"/>
    </source>
</evidence>
<accession>A0A5J5BFR6</accession>
<evidence type="ECO:0000256" key="9">
    <source>
        <dbReference type="ARBA" id="ARBA00022786"/>
    </source>
</evidence>
<dbReference type="Proteomes" id="UP000325577">
    <property type="component" value="Linkage Group LG12"/>
</dbReference>
<dbReference type="EMBL" id="CM018035">
    <property type="protein sequence ID" value="KAA8541518.1"/>
    <property type="molecule type" value="Genomic_DNA"/>
</dbReference>
<evidence type="ECO:0000256" key="1">
    <source>
        <dbReference type="ARBA" id="ARBA00000900"/>
    </source>
</evidence>
<dbReference type="PROSITE" id="PS50158">
    <property type="entry name" value="ZF_CCHC"/>
    <property type="match status" value="2"/>
</dbReference>
<feature type="domain" description="CCHC-type" evidence="19">
    <location>
        <begin position="921"/>
        <end position="935"/>
    </location>
</feature>
<dbReference type="InterPro" id="IPR051348">
    <property type="entry name" value="U-box_ubiquitin_ligases"/>
</dbReference>
<keyword evidence="12" id="KW-0067">ATP-binding</keyword>
<keyword evidence="21" id="KW-1185">Reference proteome</keyword>
<dbReference type="Pfam" id="PF20985">
    <property type="entry name" value="Legum_prodom"/>
    <property type="match status" value="1"/>
</dbReference>
<dbReference type="OrthoDB" id="1305494at2759"/>
<evidence type="ECO:0000256" key="10">
    <source>
        <dbReference type="ARBA" id="ARBA00022801"/>
    </source>
</evidence>
<comment type="catalytic activity">
    <reaction evidence="1">
        <text>S-ubiquitinyl-[E2 ubiquitin-conjugating enzyme]-L-cysteine + [acceptor protein]-L-lysine = [E2 ubiquitin-conjugating enzyme]-L-cysteine + N(6)-ubiquitinyl-[acceptor protein]-L-lysine.</text>
        <dbReference type="EC" id="2.3.2.27"/>
    </reaction>
</comment>
<evidence type="ECO:0000256" key="11">
    <source>
        <dbReference type="ARBA" id="ARBA00022807"/>
    </source>
</evidence>
<keyword evidence="9" id="KW-0833">Ubl conjugation pathway</keyword>
<organism evidence="20 21">
    <name type="scientific">Nyssa sinensis</name>
    <dbReference type="NCBI Taxonomy" id="561372"/>
    <lineage>
        <taxon>Eukaryota</taxon>
        <taxon>Viridiplantae</taxon>
        <taxon>Streptophyta</taxon>
        <taxon>Embryophyta</taxon>
        <taxon>Tracheophyta</taxon>
        <taxon>Spermatophyta</taxon>
        <taxon>Magnoliopsida</taxon>
        <taxon>eudicotyledons</taxon>
        <taxon>Gunneridae</taxon>
        <taxon>Pentapetalae</taxon>
        <taxon>asterids</taxon>
        <taxon>Cornales</taxon>
        <taxon>Nyssaceae</taxon>
        <taxon>Nyssa</taxon>
    </lineage>
</organism>
<dbReference type="InterPro" id="IPR008271">
    <property type="entry name" value="Ser/Thr_kinase_AS"/>
</dbReference>
<dbReference type="SMART" id="SM00220">
    <property type="entry name" value="S_TKc"/>
    <property type="match status" value="1"/>
</dbReference>
<dbReference type="InterPro" id="IPR000719">
    <property type="entry name" value="Prot_kinase_dom"/>
</dbReference>
<dbReference type="InterPro" id="IPR054722">
    <property type="entry name" value="PolX-like_BBD"/>
</dbReference>
<evidence type="ECO:0000256" key="8">
    <source>
        <dbReference type="ARBA" id="ARBA00022741"/>
    </source>
</evidence>
<dbReference type="GO" id="GO:0005524">
    <property type="term" value="F:ATP binding"/>
    <property type="evidence" value="ECO:0007669"/>
    <property type="project" value="UniProtKB-KW"/>
</dbReference>
<dbReference type="InterPro" id="IPR001878">
    <property type="entry name" value="Znf_CCHC"/>
</dbReference>
<feature type="active site" evidence="14">
    <location>
        <position position="1666"/>
    </location>
</feature>
<evidence type="ECO:0000256" key="15">
    <source>
        <dbReference type="PROSITE-ProRule" id="PRU00047"/>
    </source>
</evidence>
<gene>
    <name evidence="20" type="ORF">F0562_022670</name>
</gene>
<dbReference type="Pfam" id="PF22936">
    <property type="entry name" value="Pol_BBD"/>
    <property type="match status" value="1"/>
</dbReference>
<evidence type="ECO:0000256" key="12">
    <source>
        <dbReference type="ARBA" id="ARBA00022840"/>
    </source>
</evidence>
<dbReference type="Pfam" id="PF00098">
    <property type="entry name" value="zf-CCHC"/>
    <property type="match status" value="1"/>
</dbReference>
<dbReference type="SMART" id="SM00343">
    <property type="entry name" value="ZnF_C2HC"/>
    <property type="match status" value="2"/>
</dbReference>
<dbReference type="FunFam" id="3.40.50.1460:FF:000005">
    <property type="entry name" value="Vacuolar-processing enzyme beta-isozyme"/>
    <property type="match status" value="1"/>
</dbReference>
<dbReference type="PROSITE" id="PS00108">
    <property type="entry name" value="PROTEIN_KINASE_ST"/>
    <property type="match status" value="1"/>
</dbReference>
<evidence type="ECO:0000256" key="16">
    <source>
        <dbReference type="SAM" id="Coils"/>
    </source>
</evidence>
<comment type="pathway">
    <text evidence="2">Protein modification; protein ubiquitination.</text>
</comment>
<name>A0A5J5BFR6_9ASTE</name>
<protein>
    <recommendedName>
        <fullName evidence="4">RING-type E3 ubiquitin transferase</fullName>
        <ecNumber evidence="4">2.3.2.27</ecNumber>
    </recommendedName>
</protein>
<dbReference type="SUPFAM" id="SSF57756">
    <property type="entry name" value="Retrovirus zinc finger-like domains"/>
    <property type="match status" value="1"/>
</dbReference>
<dbReference type="InterPro" id="IPR036875">
    <property type="entry name" value="Znf_CCHC_sf"/>
</dbReference>
<dbReference type="Gene3D" id="4.10.60.10">
    <property type="entry name" value="Zinc finger, CCHC-type"/>
    <property type="match status" value="1"/>
</dbReference>
<dbReference type="GO" id="GO:0003676">
    <property type="term" value="F:nucleic acid binding"/>
    <property type="evidence" value="ECO:0007669"/>
    <property type="project" value="InterPro"/>
</dbReference>
<dbReference type="PIRSF" id="PIRSF500139">
    <property type="entry name" value="AE"/>
    <property type="match status" value="1"/>
</dbReference>
<evidence type="ECO:0000256" key="7">
    <source>
        <dbReference type="ARBA" id="ARBA00022729"/>
    </source>
</evidence>
<dbReference type="InterPro" id="IPR048501">
    <property type="entry name" value="Legum_prodom"/>
</dbReference>
<dbReference type="FunFam" id="1.10.510.10:FF:000498">
    <property type="entry name" value="U-box domain-containing protein 51"/>
    <property type="match status" value="1"/>
</dbReference>
<dbReference type="Gene3D" id="3.30.200.20">
    <property type="entry name" value="Phosphorylase Kinase, domain 1"/>
    <property type="match status" value="1"/>
</dbReference>
<feature type="region of interest" description="Disordered" evidence="17">
    <location>
        <begin position="1214"/>
        <end position="1237"/>
    </location>
</feature>
<dbReference type="InterPro" id="IPR046427">
    <property type="entry name" value="Legumain_prodom_sf"/>
</dbReference>
<dbReference type="InterPro" id="IPR043577">
    <property type="entry name" value="AE"/>
</dbReference>
<evidence type="ECO:0000256" key="2">
    <source>
        <dbReference type="ARBA" id="ARBA00004906"/>
    </source>
</evidence>
<sequence>MWLPKADNAERKTGGNGLVAIAIDKDKGSQQALKWAIENLLSRGQTIQSLDVILEDTDIVKALTEYVSHAAIETLVLGASSRHGFIRRFKISDVPSNVSKGAPDFCTVYVISKGKISSVRNASRSAPFTSPLHNQIKNQVNDNANPVDTRSRLSFNLKAAERTPRKPRIVLDDNESVKSPFARGKGTSVKLYGELSESDTDISFVSSGRPSTASLYDNMDLSRTSRLSTSSDHSFGSLRLGPKWTEISSLHDVSSPSLASGRTSCSSQSLDDVEAEMRRLKLELKQTMELYSTACKEALSAKQKAIELHRWRIEEERRLEEARLAEEAALAIAEKEKAKYRAAMETAEAAQRIAELEAQKRINAETKALLETAEKKKIFDSLAQNDVRYRRYRIEEIEAATEFFAQSRKIGEGGYGPVYKCYLDHTPVAVKVLRPDAAQGRAQFQQEVEVLSCMRHPNMVLLLGACPEYGCLVYEYMANGSLDDCLFRRGNAPALSWQLRFRIATEIATGLLFLHQTKPEPLVHRDLKPANILLDHNYVSKISDVGLARLVPPSVADDVTQYRMTSTAGTFCYIDPEYQQTGMLGVKSDIYSLGIMLLQLITAKPAMGLAHHVGRSIEKGTWTEMLDPAVPNWPVEEALRFAKLAVQCAELRRKDRPDLGKVVLPELNRLRAFAEENTNHFPLNGSAGPFPNHTHISMRQDVISDPLLVHSGYGSSKSHSSSASLTEKLSGQDLWDLISGDDVVILEDTPQNAELRRKWKIKSGKALFALQTSISQEYIQHVRDGKSPKQVWETLERLFTQKNTMRLQFLENQLAGMTQDNLSISEYFLKIKTLCSEISELDTEEPGRQIEPSIIELENLLSNQEALMKQMASSNKQSPSQVEDALYTKDKAKSNSFSKHSSGDNKQSKAEGQSRGNSRSCYRCGKLGHLKRDCRVKVVCNRCGKSGHIKQNCRVNLTGANVAHETSEFEQLKWEQCLSIEAVDQPVILNSVVQQTNVETYANASIDYSKDWIVDSGCSHHATGNASLLSEVRPHYGKRAIVTADNSLHPVVKEGNFNVKKDISNVGGVSLKDVYHVPGLKKNLASVSQIADSGRYVLFGPDDVKIISNIKHLEADVLFTGKRKNSLYVLSASDAYVEKTVCYVHVSKPNRTKLDPRARRCIFVGYDTHKKGWRCMDLETKKVVVSRDVVFDEFSSHQIDANLNRGTADFSPFFGDDASSENGSNTTSSRETIQQDEEVNIEKEPLLRFIVKGRKSLPDPSKKSRPYWGFVEMVTKKIEDVKIALKGGKKRHPHLIYKLEFPAEDEQEEPQESLNIEREGSFLIQIKNPDQHGTSQFRGLQSKRKAVFPSHLQGQFGQLRCCPADPPDFLNYEGCEFLLTLASDDIEEELGLELRTEGEAEESRSDLGCLFRNLGYNLFHRASLCLQSGETINGFGSMLHNFNVLLPYVQGGDLSMHSNHHHHGARLKTREVSVHVKGRSRGLKNSRQLQTRKMGNPGREVALLKRRRLSSFAESQQLATHSLKLKPEVTEFLRGGRSGSSNNPKGTRWAVLIAGSRGYENYRHQADVCHAYQILRKGGLKDDNIIVFMYDDIAFSIYNPRPGVIINRPQGDDVYDGVPKDYTGNDTNVSNFFAVMLANKTAITGGSGKVLDSAPGDHIFIFFSDHGGPGVIGMPSDEYVYAKDLVDVLKRKHKANTYKSIVFYLESCESGSMFEGLLSEDLNIYATTAANAVESSYGTYCPDDDPNVPPEYDTCLGDLYSVSWMEDSEKHDLRTETLEQQYKVVSRRTEIENLDPGSHVMQYGNLRLSRDSLYTYLGTNPANDNYNFIRHDSSPSLSKAVSQYDADLLHFWLQLYRAPKGSYKKFKARKQLLYQINHRTRIDRQHEVHYDWNCLKTLVSTYEEQCGSLSRYGMKYMRVIANMCNGGIKGKQMATASAQACMGIPPSS</sequence>
<dbReference type="PROSITE" id="PS50011">
    <property type="entry name" value="PROTEIN_KINASE_DOM"/>
    <property type="match status" value="1"/>
</dbReference>
<dbReference type="CDD" id="cd21115">
    <property type="entry name" value="legumain_C"/>
    <property type="match status" value="1"/>
</dbReference>
<dbReference type="InterPro" id="IPR001096">
    <property type="entry name" value="Peptidase_C13"/>
</dbReference>
<dbReference type="Gene3D" id="1.10.132.130">
    <property type="match status" value="1"/>
</dbReference>